<name>A0A6G9I8G6_9GAMM</name>
<dbReference type="Gene3D" id="3.40.1260.10">
    <property type="entry name" value="DsrEFH-like"/>
    <property type="match status" value="1"/>
</dbReference>
<dbReference type="EMBL" id="CP050253">
    <property type="protein sequence ID" value="QIQ20508.1"/>
    <property type="molecule type" value="Genomic_DNA"/>
</dbReference>
<evidence type="ECO:0000313" key="2">
    <source>
        <dbReference type="Proteomes" id="UP000501168"/>
    </source>
</evidence>
<dbReference type="InterPro" id="IPR007215">
    <property type="entry name" value="Sulphur_relay_TusB/DsrH"/>
</dbReference>
<dbReference type="Pfam" id="PF04077">
    <property type="entry name" value="DsrH"/>
    <property type="match status" value="1"/>
</dbReference>
<organism evidence="1 2">
    <name type="scientific">Zophobihabitans entericus</name>
    <dbReference type="NCBI Taxonomy" id="1635327"/>
    <lineage>
        <taxon>Bacteria</taxon>
        <taxon>Pseudomonadati</taxon>
        <taxon>Pseudomonadota</taxon>
        <taxon>Gammaproteobacteria</taxon>
        <taxon>Orbales</taxon>
        <taxon>Orbaceae</taxon>
        <taxon>Zophobihabitans</taxon>
    </lineage>
</organism>
<dbReference type="PANTHER" id="PTHR37526">
    <property type="entry name" value="PROTEIN TUSB"/>
    <property type="match status" value="1"/>
</dbReference>
<gene>
    <name evidence="1" type="primary">dsrH</name>
    <name evidence="1" type="ORF">IPMB12_01700</name>
</gene>
<dbReference type="NCBIfam" id="TIGR03011">
    <property type="entry name" value="sulf_tusB_dsrH"/>
    <property type="match status" value="1"/>
</dbReference>
<dbReference type="InterPro" id="IPR027396">
    <property type="entry name" value="DsrEFH-like"/>
</dbReference>
<dbReference type="RefSeq" id="WP_166914337.1">
    <property type="nucleotide sequence ID" value="NZ_CP050253.1"/>
</dbReference>
<dbReference type="KEGG" id="orb:IPMB12_01700"/>
<protein>
    <submittedName>
        <fullName evidence="1">Sulfurtransferase complex subunit TusB</fullName>
    </submittedName>
</protein>
<dbReference type="PANTHER" id="PTHR37526:SF1">
    <property type="entry name" value="PROTEIN TUSB"/>
    <property type="match status" value="1"/>
</dbReference>
<dbReference type="Proteomes" id="UP000501168">
    <property type="component" value="Chromosome"/>
</dbReference>
<evidence type="ECO:0000313" key="1">
    <source>
        <dbReference type="EMBL" id="QIQ20508.1"/>
    </source>
</evidence>
<proteinExistence type="predicted"/>
<dbReference type="SUPFAM" id="SSF75169">
    <property type="entry name" value="DsrEFH-like"/>
    <property type="match status" value="1"/>
</dbReference>
<reference evidence="1 2" key="1">
    <citation type="submission" date="2020-03" db="EMBL/GenBank/DDBJ databases">
        <title>Complete genome sequence of Orbus sp. IPMB12 (BCRC 80908).</title>
        <authorList>
            <person name="Lo W.-S."/>
            <person name="Chang T.-H."/>
            <person name="Kuo C.-H."/>
        </authorList>
    </citation>
    <scope>NUCLEOTIDE SEQUENCE [LARGE SCALE GENOMIC DNA]</scope>
    <source>
        <strain evidence="1 2">IPMB12</strain>
    </source>
</reference>
<accession>A0A6G9I8G6</accession>
<keyword evidence="1" id="KW-0808">Transferase</keyword>
<dbReference type="GO" id="GO:0002143">
    <property type="term" value="P:tRNA wobble position uridine thiolation"/>
    <property type="evidence" value="ECO:0007669"/>
    <property type="project" value="InterPro"/>
</dbReference>
<dbReference type="GO" id="GO:1990228">
    <property type="term" value="C:sulfurtransferase complex"/>
    <property type="evidence" value="ECO:0007669"/>
    <property type="project" value="TreeGrafter"/>
</dbReference>
<keyword evidence="2" id="KW-1185">Reference proteome</keyword>
<dbReference type="AlphaFoldDB" id="A0A6G9I8G6"/>
<dbReference type="GO" id="GO:0016740">
    <property type="term" value="F:transferase activity"/>
    <property type="evidence" value="ECO:0007669"/>
    <property type="project" value="UniProtKB-KW"/>
</dbReference>
<dbReference type="FunCoup" id="A0A6G9I8G6">
    <property type="interactions" value="27"/>
</dbReference>
<sequence>MLHTLSHANIDITKLLAIVAAKDAVLLWQDGVLIGVKHPEFIKQLQNQRIPVYALDNDIQARGLAPYLEQYIQVITMTQVISVTEQCTPQFKH</sequence>
<dbReference type="InParanoid" id="A0A6G9I8G6"/>